<keyword evidence="6" id="KW-1185">Reference proteome</keyword>
<comment type="similarity">
    <text evidence="1">Belongs to the AAA ATPase family.</text>
</comment>
<name>K6W6L6_9ACTN</name>
<dbReference type="InterPro" id="IPR003959">
    <property type="entry name" value="ATPase_AAA_core"/>
</dbReference>
<comment type="caution">
    <text evidence="5">The sequence shown here is derived from an EMBL/GenBank/DDBJ whole genome shotgun (WGS) entry which is preliminary data.</text>
</comment>
<dbReference type="CDD" id="cd19481">
    <property type="entry name" value="RecA-like_protease"/>
    <property type="match status" value="1"/>
</dbReference>
<dbReference type="AlphaFoldDB" id="K6W6L6"/>
<evidence type="ECO:0000313" key="5">
    <source>
        <dbReference type="EMBL" id="GAB89346.1"/>
    </source>
</evidence>
<dbReference type="Proteomes" id="UP000008363">
    <property type="component" value="Unassembled WGS sequence"/>
</dbReference>
<dbReference type="SMART" id="SM00382">
    <property type="entry name" value="AAA"/>
    <property type="match status" value="1"/>
</dbReference>
<dbReference type="Gene3D" id="3.40.50.300">
    <property type="entry name" value="P-loop containing nucleotide triphosphate hydrolases"/>
    <property type="match status" value="1"/>
</dbReference>
<proteinExistence type="inferred from homology"/>
<dbReference type="InterPro" id="IPR003593">
    <property type="entry name" value="AAA+_ATPase"/>
</dbReference>
<accession>K6W6L6</accession>
<keyword evidence="3" id="KW-0067">ATP-binding</keyword>
<reference evidence="5 6" key="1">
    <citation type="submission" date="2012-08" db="EMBL/GenBank/DDBJ databases">
        <title>Whole genome shotgun sequence of Gordonia rhizosphera NBRC 16068.</title>
        <authorList>
            <person name="Takarada H."/>
            <person name="Isaki S."/>
            <person name="Hosoyama A."/>
            <person name="Tsuchikane K."/>
            <person name="Katsumata H."/>
            <person name="Baba S."/>
            <person name="Ohji S."/>
            <person name="Yamazaki S."/>
            <person name="Fujita N."/>
        </authorList>
    </citation>
    <scope>NUCLEOTIDE SEQUENCE [LARGE SCALE GENOMIC DNA]</scope>
    <source>
        <strain evidence="5 6">NBRC 16068</strain>
    </source>
</reference>
<dbReference type="EMBL" id="BAHC01000057">
    <property type="protein sequence ID" value="GAB89346.1"/>
    <property type="molecule type" value="Genomic_DNA"/>
</dbReference>
<dbReference type="Pfam" id="PF22977">
    <property type="entry name" value="WHD"/>
    <property type="match status" value="1"/>
</dbReference>
<evidence type="ECO:0000259" key="4">
    <source>
        <dbReference type="SMART" id="SM00382"/>
    </source>
</evidence>
<dbReference type="InterPro" id="IPR054472">
    <property type="entry name" value="WHD"/>
</dbReference>
<keyword evidence="2" id="KW-0547">Nucleotide-binding</keyword>
<dbReference type="InterPro" id="IPR050221">
    <property type="entry name" value="26S_Proteasome_ATPase"/>
</dbReference>
<evidence type="ECO:0000256" key="3">
    <source>
        <dbReference type="ARBA" id="ARBA00022840"/>
    </source>
</evidence>
<feature type="domain" description="AAA+ ATPase" evidence="4">
    <location>
        <begin position="455"/>
        <end position="587"/>
    </location>
</feature>
<sequence length="685" mass="74635">MVRDGLWYLRARMELVENRISQVVAFRRSVDPTPDDPFRGLYVGEETVDALLAPHDDPPSTHGDRLLVIEDRADVEEAHGGEFRLRRLARCAGLTDLDVELLLICALPEIDARWERLYGYLNDDVSRRRASPGLALALAGYSTWDAVARARLAPGAPLASLGLLEFSDVDRPFLTRTLRVPDRVVDHLLGDDAPPRALTDILVDPGLHRGETTSRVARALRSSWGLIYLRDDTSGVGSAAVVAAAAEVRRRSLVIDARRLGGRDVGAILHAVRREAVLTDAVVVVESFHELSESDSCATLFECPTPVVLVGHGPWAPETGDRLPILVEVPAVATADRLAMWRNGIGQADSGIQVGDVAVYALNPAQIRRAVANAAAVADVDATTMTVGHVREGARMLNSAGLQRLARRTTPAVDWDDLVLPASTTQMLRDLAARARYRERVLGEWRMRPGGGRGHGVIGLFAGDSGTGKTMAAEVLAADLGLDMYTVDLASVVSKWIGETEKNLDRIFAEAESVNAVLVFDEADALFGKRSEVRDAQDRYANVETAYLLARMESFRGLAILTTNLRANLDDAFTRRLDAVVEFPRPDENARRELWRRCLRDPVPCAPHLDLEFCAGAFPMSGGNIRAAAVSAAYRAADTGHPVGTDDLVYGIEQEYRKLGRLIGPEFARSEQRSTTSAAADTRPA</sequence>
<dbReference type="STRING" id="1108045.GORHZ_057_00430"/>
<evidence type="ECO:0000256" key="2">
    <source>
        <dbReference type="ARBA" id="ARBA00022741"/>
    </source>
</evidence>
<dbReference type="PANTHER" id="PTHR23073">
    <property type="entry name" value="26S PROTEASOME REGULATORY SUBUNIT"/>
    <property type="match status" value="1"/>
</dbReference>
<dbReference type="GO" id="GO:0005524">
    <property type="term" value="F:ATP binding"/>
    <property type="evidence" value="ECO:0007669"/>
    <property type="project" value="UniProtKB-KW"/>
</dbReference>
<evidence type="ECO:0000313" key="6">
    <source>
        <dbReference type="Proteomes" id="UP000008363"/>
    </source>
</evidence>
<evidence type="ECO:0000256" key="1">
    <source>
        <dbReference type="ARBA" id="ARBA00006914"/>
    </source>
</evidence>
<dbReference type="InterPro" id="IPR027417">
    <property type="entry name" value="P-loop_NTPase"/>
</dbReference>
<dbReference type="eggNOG" id="COG0464">
    <property type="taxonomic scope" value="Bacteria"/>
</dbReference>
<protein>
    <recommendedName>
        <fullName evidence="4">AAA+ ATPase domain-containing protein</fullName>
    </recommendedName>
</protein>
<dbReference type="GO" id="GO:0016887">
    <property type="term" value="F:ATP hydrolysis activity"/>
    <property type="evidence" value="ECO:0007669"/>
    <property type="project" value="InterPro"/>
</dbReference>
<organism evidence="5 6">
    <name type="scientific">Gordonia rhizosphera NBRC 16068</name>
    <dbReference type="NCBI Taxonomy" id="1108045"/>
    <lineage>
        <taxon>Bacteria</taxon>
        <taxon>Bacillati</taxon>
        <taxon>Actinomycetota</taxon>
        <taxon>Actinomycetes</taxon>
        <taxon>Mycobacteriales</taxon>
        <taxon>Gordoniaceae</taxon>
        <taxon>Gordonia</taxon>
    </lineage>
</organism>
<dbReference type="Pfam" id="PF00004">
    <property type="entry name" value="AAA"/>
    <property type="match status" value="1"/>
</dbReference>
<dbReference type="SUPFAM" id="SSF52540">
    <property type="entry name" value="P-loop containing nucleoside triphosphate hydrolases"/>
    <property type="match status" value="1"/>
</dbReference>
<gene>
    <name evidence="5" type="ORF">GORHZ_057_00430</name>
</gene>